<dbReference type="InterPro" id="IPR027266">
    <property type="entry name" value="TrmE/GcvT-like"/>
</dbReference>
<comment type="similarity">
    <text evidence="1 8">Belongs to the GcvT family.</text>
</comment>
<organism evidence="11 12">
    <name type="scientific">Nadsonia fulvescens var. elongata DSM 6958</name>
    <dbReference type="NCBI Taxonomy" id="857566"/>
    <lineage>
        <taxon>Eukaryota</taxon>
        <taxon>Fungi</taxon>
        <taxon>Dikarya</taxon>
        <taxon>Ascomycota</taxon>
        <taxon>Saccharomycotina</taxon>
        <taxon>Dipodascomycetes</taxon>
        <taxon>Dipodascales</taxon>
        <taxon>Dipodascales incertae sedis</taxon>
        <taxon>Nadsonia</taxon>
    </lineage>
</organism>
<evidence type="ECO:0000313" key="11">
    <source>
        <dbReference type="EMBL" id="ODQ67316.1"/>
    </source>
</evidence>
<dbReference type="OrthoDB" id="10263536at2759"/>
<dbReference type="PANTHER" id="PTHR43757">
    <property type="entry name" value="AMINOMETHYLTRANSFERASE"/>
    <property type="match status" value="1"/>
</dbReference>
<dbReference type="GO" id="GO:0032259">
    <property type="term" value="P:methylation"/>
    <property type="evidence" value="ECO:0007669"/>
    <property type="project" value="UniProtKB-KW"/>
</dbReference>
<comment type="subcellular location">
    <subcellularLocation>
        <location evidence="8">Mitochondrion</location>
    </subcellularLocation>
</comment>
<feature type="binding site" evidence="7">
    <location>
        <position position="211"/>
    </location>
    <ligand>
        <name>substrate</name>
    </ligand>
</feature>
<dbReference type="InterPro" id="IPR006222">
    <property type="entry name" value="GCVT_N"/>
</dbReference>
<dbReference type="GO" id="GO:0008168">
    <property type="term" value="F:methyltransferase activity"/>
    <property type="evidence" value="ECO:0007669"/>
    <property type="project" value="UniProtKB-KW"/>
</dbReference>
<dbReference type="InterPro" id="IPR013977">
    <property type="entry name" value="GcvT_C"/>
</dbReference>
<dbReference type="InterPro" id="IPR029043">
    <property type="entry name" value="GcvT/YgfZ_C"/>
</dbReference>
<sequence length="390" mass="42290">MAVKGKEFSTSPELLKTCFHDLHVSLNATMVPFAGYSMPVLYKAHTHLASHKWTRTNAGLFDVSHMLQHKFSGPDAVKLLEIVTPGDIQGLSDFNSTLSVLLNDKGGIIDDTIITRWDKDTFYVVTNAGCRDKDLAFLKSEIQKNGLSVNHEIIYGGLLALQGPKAAQTLQQFTSADLSKLTFGSSTFLNLGSFGDVHVARGGYTGEDGFEISITDPKAAVDFAKALIEEKSDTVIPVGLAARDSLRLEAGMCLYGHELNESITPIEAGLAWVIGKNRRQLGDSAANFNGAQTILSQLNNKKELVFKTRIGFTSKGPAARENCDIFVRDEKVGIVTSGSPSPSLGGNIGMAYINKPYNKIGTDITILVRGKPRSATVAKMPFLQPNYYRG</sequence>
<dbReference type="PIRSF" id="PIRSF006487">
    <property type="entry name" value="GcvT"/>
    <property type="match status" value="1"/>
</dbReference>
<dbReference type="AlphaFoldDB" id="A0A1E3PPF9"/>
<evidence type="ECO:0000313" key="12">
    <source>
        <dbReference type="Proteomes" id="UP000095009"/>
    </source>
</evidence>
<dbReference type="FunFam" id="3.30.70.1400:FF:000001">
    <property type="entry name" value="Aminomethyltransferase"/>
    <property type="match status" value="1"/>
</dbReference>
<feature type="domain" description="Aminomethyltransferase C-terminal" evidence="10">
    <location>
        <begin position="307"/>
        <end position="382"/>
    </location>
</feature>
<feature type="domain" description="GCVT N-terminal" evidence="9">
    <location>
        <begin position="19"/>
        <end position="277"/>
    </location>
</feature>
<dbReference type="NCBIfam" id="NF001567">
    <property type="entry name" value="PRK00389.1"/>
    <property type="match status" value="1"/>
</dbReference>
<dbReference type="GO" id="GO:0006546">
    <property type="term" value="P:glycine catabolic process"/>
    <property type="evidence" value="ECO:0007669"/>
    <property type="project" value="InterPro"/>
</dbReference>
<keyword evidence="8" id="KW-0496">Mitochondrion</keyword>
<evidence type="ECO:0000256" key="6">
    <source>
        <dbReference type="ARBA" id="ARBA00047665"/>
    </source>
</evidence>
<dbReference type="GO" id="GO:0008483">
    <property type="term" value="F:transaminase activity"/>
    <property type="evidence" value="ECO:0007669"/>
    <property type="project" value="UniProtKB-KW"/>
</dbReference>
<evidence type="ECO:0000259" key="10">
    <source>
        <dbReference type="Pfam" id="PF08669"/>
    </source>
</evidence>
<comment type="catalytic activity">
    <reaction evidence="6 8">
        <text>N(6)-[(R)-S(8)-aminomethyldihydrolipoyl]-L-lysyl-[protein] + (6S)-5,6,7,8-tetrahydrofolate = N(6)-[(R)-dihydrolipoyl]-L-lysyl-[protein] + (6R)-5,10-methylene-5,6,7,8-tetrahydrofolate + NH4(+)</text>
        <dbReference type="Rhea" id="RHEA:16945"/>
        <dbReference type="Rhea" id="RHEA-COMP:10475"/>
        <dbReference type="Rhea" id="RHEA-COMP:10492"/>
        <dbReference type="ChEBI" id="CHEBI:15636"/>
        <dbReference type="ChEBI" id="CHEBI:28938"/>
        <dbReference type="ChEBI" id="CHEBI:57453"/>
        <dbReference type="ChEBI" id="CHEBI:83100"/>
        <dbReference type="ChEBI" id="CHEBI:83143"/>
        <dbReference type="EC" id="2.1.2.10"/>
    </reaction>
</comment>
<comment type="subunit">
    <text evidence="8">The glycine cleavage system is composed of four proteins: P, T, L and H.</text>
</comment>
<dbReference type="EC" id="2.1.2.10" evidence="2 8"/>
<dbReference type="GO" id="GO:0006730">
    <property type="term" value="P:one-carbon metabolic process"/>
    <property type="evidence" value="ECO:0007669"/>
    <property type="project" value="EnsemblFungi"/>
</dbReference>
<dbReference type="SUPFAM" id="SSF101790">
    <property type="entry name" value="Aminomethyltransferase beta-barrel domain"/>
    <property type="match status" value="1"/>
</dbReference>
<dbReference type="GO" id="GO:0005960">
    <property type="term" value="C:glycine cleavage complex"/>
    <property type="evidence" value="ECO:0007669"/>
    <property type="project" value="EnsemblFungi"/>
</dbReference>
<dbReference type="Gene3D" id="3.30.1360.120">
    <property type="entry name" value="Probable tRNA modification gtpase trme, domain 1"/>
    <property type="match status" value="1"/>
</dbReference>
<dbReference type="STRING" id="857566.A0A1E3PPF9"/>
<evidence type="ECO:0000256" key="4">
    <source>
        <dbReference type="ARBA" id="ARBA00022679"/>
    </source>
</evidence>
<proteinExistence type="inferred from homology"/>
<evidence type="ECO:0000259" key="9">
    <source>
        <dbReference type="Pfam" id="PF01571"/>
    </source>
</evidence>
<keyword evidence="12" id="KW-1185">Reference proteome</keyword>
<dbReference type="Gene3D" id="4.10.1250.10">
    <property type="entry name" value="Aminomethyltransferase fragment"/>
    <property type="match status" value="1"/>
</dbReference>
<dbReference type="SUPFAM" id="SSF103025">
    <property type="entry name" value="Folate-binding domain"/>
    <property type="match status" value="1"/>
</dbReference>
<evidence type="ECO:0000256" key="8">
    <source>
        <dbReference type="RuleBase" id="RU003981"/>
    </source>
</evidence>
<dbReference type="Pfam" id="PF08669">
    <property type="entry name" value="GCV_T_C"/>
    <property type="match status" value="1"/>
</dbReference>
<dbReference type="GO" id="GO:0004047">
    <property type="term" value="F:aminomethyltransferase activity"/>
    <property type="evidence" value="ECO:0007669"/>
    <property type="project" value="UniProtKB-EC"/>
</dbReference>
<keyword evidence="3 8" id="KW-0032">Aminotransferase</keyword>
<dbReference type="EMBL" id="KV454407">
    <property type="protein sequence ID" value="ODQ67316.1"/>
    <property type="molecule type" value="Genomic_DNA"/>
</dbReference>
<gene>
    <name evidence="11" type="ORF">NADFUDRAFT_73221</name>
</gene>
<keyword evidence="4 8" id="KW-0808">Transferase</keyword>
<dbReference type="InterPro" id="IPR006223">
    <property type="entry name" value="GcvT"/>
</dbReference>
<dbReference type="PANTHER" id="PTHR43757:SF2">
    <property type="entry name" value="AMINOMETHYLTRANSFERASE, MITOCHONDRIAL"/>
    <property type="match status" value="1"/>
</dbReference>
<name>A0A1E3PPF9_9ASCO</name>
<keyword evidence="11" id="KW-0489">Methyltransferase</keyword>
<dbReference type="Gene3D" id="3.30.70.1400">
    <property type="entry name" value="Aminomethyltransferase beta-barrel domains"/>
    <property type="match status" value="1"/>
</dbReference>
<protein>
    <recommendedName>
        <fullName evidence="2 8">Aminomethyltransferase</fullName>
        <ecNumber evidence="2 8">2.1.2.10</ecNumber>
    </recommendedName>
    <alternativeName>
        <fullName evidence="5 8">Glycine cleavage system T protein</fullName>
    </alternativeName>
</protein>
<dbReference type="GO" id="GO:0005739">
    <property type="term" value="C:mitochondrion"/>
    <property type="evidence" value="ECO:0007669"/>
    <property type="project" value="UniProtKB-SubCell"/>
</dbReference>
<evidence type="ECO:0000256" key="7">
    <source>
        <dbReference type="PIRSR" id="PIRSR006487-1"/>
    </source>
</evidence>
<evidence type="ECO:0000256" key="5">
    <source>
        <dbReference type="ARBA" id="ARBA00031395"/>
    </source>
</evidence>
<dbReference type="NCBIfam" id="TIGR00528">
    <property type="entry name" value="gcvT"/>
    <property type="match status" value="1"/>
</dbReference>
<comment type="function">
    <text evidence="8">The glycine cleavage system catalyzes the degradation of glycine.</text>
</comment>
<dbReference type="Gene3D" id="2.40.30.110">
    <property type="entry name" value="Aminomethyltransferase beta-barrel domains"/>
    <property type="match status" value="1"/>
</dbReference>
<dbReference type="Proteomes" id="UP000095009">
    <property type="component" value="Unassembled WGS sequence"/>
</dbReference>
<keyword evidence="8" id="KW-0809">Transit peptide</keyword>
<evidence type="ECO:0000256" key="3">
    <source>
        <dbReference type="ARBA" id="ARBA00022576"/>
    </source>
</evidence>
<accession>A0A1E3PPF9</accession>
<dbReference type="InterPro" id="IPR028896">
    <property type="entry name" value="GcvT/YgfZ/DmdA"/>
</dbReference>
<evidence type="ECO:0000256" key="2">
    <source>
        <dbReference type="ARBA" id="ARBA00012616"/>
    </source>
</evidence>
<dbReference type="Pfam" id="PF01571">
    <property type="entry name" value="GCV_T"/>
    <property type="match status" value="1"/>
</dbReference>
<reference evidence="11 12" key="1">
    <citation type="journal article" date="2016" name="Proc. Natl. Acad. Sci. U.S.A.">
        <title>Comparative genomics of biotechnologically important yeasts.</title>
        <authorList>
            <person name="Riley R."/>
            <person name="Haridas S."/>
            <person name="Wolfe K.H."/>
            <person name="Lopes M.R."/>
            <person name="Hittinger C.T."/>
            <person name="Goeker M."/>
            <person name="Salamov A.A."/>
            <person name="Wisecaver J.H."/>
            <person name="Long T.M."/>
            <person name="Calvey C.H."/>
            <person name="Aerts A.L."/>
            <person name="Barry K.W."/>
            <person name="Choi C."/>
            <person name="Clum A."/>
            <person name="Coughlan A.Y."/>
            <person name="Deshpande S."/>
            <person name="Douglass A.P."/>
            <person name="Hanson S.J."/>
            <person name="Klenk H.-P."/>
            <person name="LaButti K.M."/>
            <person name="Lapidus A."/>
            <person name="Lindquist E.A."/>
            <person name="Lipzen A.M."/>
            <person name="Meier-Kolthoff J.P."/>
            <person name="Ohm R.A."/>
            <person name="Otillar R.P."/>
            <person name="Pangilinan J.L."/>
            <person name="Peng Y."/>
            <person name="Rokas A."/>
            <person name="Rosa C.A."/>
            <person name="Scheuner C."/>
            <person name="Sibirny A.A."/>
            <person name="Slot J.C."/>
            <person name="Stielow J.B."/>
            <person name="Sun H."/>
            <person name="Kurtzman C.P."/>
            <person name="Blackwell M."/>
            <person name="Grigoriev I.V."/>
            <person name="Jeffries T.W."/>
        </authorList>
    </citation>
    <scope>NUCLEOTIDE SEQUENCE [LARGE SCALE GENOMIC DNA]</scope>
    <source>
        <strain evidence="11 12">DSM 6958</strain>
    </source>
</reference>
<evidence type="ECO:0000256" key="1">
    <source>
        <dbReference type="ARBA" id="ARBA00008609"/>
    </source>
</evidence>